<dbReference type="AlphaFoldDB" id="A0A5S9M7E0"/>
<evidence type="ECO:0000313" key="2">
    <source>
        <dbReference type="Proteomes" id="UP000464658"/>
    </source>
</evidence>
<sequence>MKDAIQTTHQNTLDYVRKPVGKTEADINSFFAQVMDDPSIQIVTDAQKWYAQEKNEGYRVQKTYRFYLQAPRLKPAVEKRCELLYEYRKR</sequence>
<dbReference type="EMBL" id="AP021906">
    <property type="protein sequence ID" value="BBP87849.1"/>
    <property type="molecule type" value="Genomic_DNA"/>
</dbReference>
<proteinExistence type="predicted"/>
<dbReference type="Proteomes" id="UP000464658">
    <property type="component" value="Chromosome"/>
</dbReference>
<reference evidence="1 2" key="1">
    <citation type="submission" date="2019-12" db="EMBL/GenBank/DDBJ databases">
        <title>Full genome sequence of a Bacillus safensis strain isolated from commercially available natto in Indonesia.</title>
        <authorList>
            <person name="Yoshida M."/>
            <person name="Uomi M."/>
            <person name="Waturangi D."/>
            <person name="Ekaputri J.J."/>
            <person name="Setiamarga D.H.E."/>
        </authorList>
    </citation>
    <scope>NUCLEOTIDE SEQUENCE [LARGE SCALE GENOMIC DNA]</scope>
    <source>
        <strain evidence="1 2">IDN1</strain>
    </source>
</reference>
<accession>A0A5S9M7E0</accession>
<name>A0A5S9M7E0_BACIA</name>
<gene>
    <name evidence="1" type="ORF">BsIDN1_14670</name>
</gene>
<evidence type="ECO:0000313" key="1">
    <source>
        <dbReference type="EMBL" id="BBP87849.1"/>
    </source>
</evidence>
<organism evidence="1 2">
    <name type="scientific">Bacillus safensis</name>
    <dbReference type="NCBI Taxonomy" id="561879"/>
    <lineage>
        <taxon>Bacteria</taxon>
        <taxon>Bacillati</taxon>
        <taxon>Bacillota</taxon>
        <taxon>Bacilli</taxon>
        <taxon>Bacillales</taxon>
        <taxon>Bacillaceae</taxon>
        <taxon>Bacillus</taxon>
    </lineage>
</organism>
<protein>
    <submittedName>
        <fullName evidence="1">Uncharacterized protein</fullName>
    </submittedName>
</protein>